<proteinExistence type="predicted"/>
<reference evidence="4 5" key="1">
    <citation type="submission" date="2015-08" db="EMBL/GenBank/DDBJ databases">
        <authorList>
            <person name="Babu N.S."/>
            <person name="Beckwith C.J."/>
            <person name="Beseler K.G."/>
            <person name="Brison A."/>
            <person name="Carone J.V."/>
            <person name="Caskin T.P."/>
            <person name="Diamond M."/>
            <person name="Durham M.E."/>
            <person name="Foxe J.M."/>
            <person name="Go M."/>
            <person name="Henderson B.A."/>
            <person name="Jones I.B."/>
            <person name="McGettigan J.A."/>
            <person name="Micheletti S.J."/>
            <person name="Nasrallah M.E."/>
            <person name="Ortiz D."/>
            <person name="Piller C.R."/>
            <person name="Privatt S.R."/>
            <person name="Schneider S.L."/>
            <person name="Sharp S."/>
            <person name="Smith T.C."/>
            <person name="Stanton J.D."/>
            <person name="Ullery H.E."/>
            <person name="Wilson R.J."/>
            <person name="Serrano M.G."/>
            <person name="Buck G."/>
            <person name="Lee V."/>
            <person name="Wang Y."/>
            <person name="Carvalho R."/>
            <person name="Voegtly L."/>
            <person name="Shi R."/>
            <person name="Duckworth R."/>
            <person name="Johnson A."/>
            <person name="Loviza R."/>
            <person name="Walstead R."/>
            <person name="Shah Z."/>
            <person name="Kiflezghi M."/>
            <person name="Wade K."/>
            <person name="Ball S.L."/>
            <person name="Bradley K.W."/>
            <person name="Asai D.J."/>
            <person name="Bowman C.A."/>
            <person name="Russell D.A."/>
            <person name="Pope W.H."/>
            <person name="Jacobs-Sera D."/>
            <person name="Hendrix R.W."/>
            <person name="Hatfull G.F."/>
        </authorList>
    </citation>
    <scope>NUCLEOTIDE SEQUENCE [LARGE SCALE GENOMIC DNA]</scope>
    <source>
        <strain evidence="4 5">DSM 27648</strain>
    </source>
</reference>
<dbReference type="EMBL" id="CP012333">
    <property type="protein sequence ID" value="AKV03862.1"/>
    <property type="molecule type" value="Genomic_DNA"/>
</dbReference>
<dbReference type="InterPro" id="IPR036465">
    <property type="entry name" value="vWFA_dom_sf"/>
</dbReference>
<feature type="domain" description="FHA" evidence="3">
    <location>
        <begin position="768"/>
        <end position="818"/>
    </location>
</feature>
<dbReference type="KEGG" id="llu:AKJ09_10525"/>
<evidence type="ECO:0000313" key="4">
    <source>
        <dbReference type="EMBL" id="AKV03862.1"/>
    </source>
</evidence>
<keyword evidence="5" id="KW-1185">Reference proteome</keyword>
<evidence type="ECO:0000256" key="2">
    <source>
        <dbReference type="SAM" id="Phobius"/>
    </source>
</evidence>
<dbReference type="SUPFAM" id="SSF49879">
    <property type="entry name" value="SMAD/FHA domain"/>
    <property type="match status" value="1"/>
</dbReference>
<accession>A0A0K1QDX9</accession>
<protein>
    <submittedName>
        <fullName evidence="4">DNA polymerase III subunits gamma and tau</fullName>
    </submittedName>
</protein>
<keyword evidence="2" id="KW-0812">Transmembrane</keyword>
<dbReference type="Gene3D" id="2.60.200.20">
    <property type="match status" value="1"/>
</dbReference>
<feature type="region of interest" description="Disordered" evidence="1">
    <location>
        <begin position="552"/>
        <end position="573"/>
    </location>
</feature>
<feature type="compositionally biased region" description="Low complexity" evidence="1">
    <location>
        <begin position="710"/>
        <end position="721"/>
    </location>
</feature>
<feature type="region of interest" description="Disordered" evidence="1">
    <location>
        <begin position="710"/>
        <end position="741"/>
    </location>
</feature>
<dbReference type="CDD" id="cd00060">
    <property type="entry name" value="FHA"/>
    <property type="match status" value="1"/>
</dbReference>
<dbReference type="SMART" id="SM00240">
    <property type="entry name" value="FHA"/>
    <property type="match status" value="1"/>
</dbReference>
<dbReference type="Pfam" id="PF00498">
    <property type="entry name" value="FHA"/>
    <property type="match status" value="1"/>
</dbReference>
<name>A0A0K1QDX9_9BACT</name>
<dbReference type="Proteomes" id="UP000064967">
    <property type="component" value="Chromosome"/>
</dbReference>
<feature type="transmembrane region" description="Helical" evidence="2">
    <location>
        <begin position="526"/>
        <end position="547"/>
    </location>
</feature>
<evidence type="ECO:0000256" key="1">
    <source>
        <dbReference type="SAM" id="MobiDB-lite"/>
    </source>
</evidence>
<dbReference type="STRING" id="1391654.AKJ09_10525"/>
<evidence type="ECO:0000259" key="3">
    <source>
        <dbReference type="PROSITE" id="PS50006"/>
    </source>
</evidence>
<dbReference type="Gene3D" id="3.40.50.410">
    <property type="entry name" value="von Willebrand factor, type A domain"/>
    <property type="match status" value="1"/>
</dbReference>
<dbReference type="PROSITE" id="PS50006">
    <property type="entry name" value="FHA_DOMAIN"/>
    <property type="match status" value="1"/>
</dbReference>
<keyword evidence="2" id="KW-0472">Membrane</keyword>
<dbReference type="AlphaFoldDB" id="A0A0K1QDX9"/>
<dbReference type="InterPro" id="IPR008984">
    <property type="entry name" value="SMAD_FHA_dom_sf"/>
</dbReference>
<dbReference type="PATRIC" id="fig|1391654.3.peg.10667"/>
<evidence type="ECO:0000313" key="5">
    <source>
        <dbReference type="Proteomes" id="UP000064967"/>
    </source>
</evidence>
<organism evidence="4 5">
    <name type="scientific">Labilithrix luteola</name>
    <dbReference type="NCBI Taxonomy" id="1391654"/>
    <lineage>
        <taxon>Bacteria</taxon>
        <taxon>Pseudomonadati</taxon>
        <taxon>Myxococcota</taxon>
        <taxon>Polyangia</taxon>
        <taxon>Polyangiales</taxon>
        <taxon>Labilitrichaceae</taxon>
        <taxon>Labilithrix</taxon>
    </lineage>
</organism>
<gene>
    <name evidence="4" type="ORF">AKJ09_10525</name>
</gene>
<sequence length="844" mass="87187">MLLGTLSFATSASAAPKANILRIDPRAGMAGQQPLLTTVVEVVQFSPMSEVVTNAGCGQQKGNPLLDCISEAVEKPNVLWKAFPFSEANARFTVRVDGSDLPAKFDSKAQWSQAGNDPLVGTAWLIALDASSMMGARYEDARQVANQFIGTMGKNDIAKLIIFDDRISPYVANSSWVPAAQKATLVNILNANPSTSPSHQRGRPLFNQIKSITQSFGDIGNSGAIQSVPMHQAMVFLSNGAGREDAGSAAVSAEAMKQYFNNGRFPENNPLAPKTPLPVISIFFPNSGGLTNDLYASNDMQFMQDLANVEIGGFFDIVRTGQGVTKATKILGLVKSRFNQMWVVKWRLGCLATTPEQSFNLFFQNVTPMIGPDGSFKDVPIGVDPTAWPLNINVAQTQAEAAQNPVHPGGTFRVYGDFCWAGDKSRAEAYFVPAGTKPDTNVNRNDPEVAKAAMANLIAQNMRGGALETSETFAVFNVPDEDKIIEGSGETAVTRVVLYDNRAKRGSGVTAETVLSLKAGKKPLNLPIILGAAGIVVVILLLLVVLLRGGGGGKGGKRANQPPPQPVVAGGGAPPYGGGGYGGGGYGGGNQPGGGYGGGNYGSGGGGGGYGASAEEAPAAVYGAAPAPVAQAQAQAPAFAQAAYAPPAPVPPSPVPPPPEPKGGGYPLAVAGGAPVVQVRCPACNMLTMATPGQSAVCFSCGQPLPRDLASAASGAGQASSPEAFPLTGALPSPLEPPPNPYGAVGNPTGATIIGAAGQFAIRAGVEVRVGRDPAQCPITLIEPRVSGVHATLKFEGVQLFVRDENSNNGTYVGGGRIQPAVWTPVASGGTLRFGPVEFSVRID</sequence>
<keyword evidence="2" id="KW-1133">Transmembrane helix</keyword>
<dbReference type="InterPro" id="IPR000253">
    <property type="entry name" value="FHA_dom"/>
</dbReference>